<dbReference type="Gene3D" id="3.40.190.10">
    <property type="entry name" value="Periplasmic binding protein-like II"/>
    <property type="match status" value="2"/>
</dbReference>
<feature type="signal peptide" evidence="1">
    <location>
        <begin position="1"/>
        <end position="25"/>
    </location>
</feature>
<dbReference type="AlphaFoldDB" id="A0A917FL12"/>
<keyword evidence="3" id="KW-1185">Reference proteome</keyword>
<evidence type="ECO:0000313" key="3">
    <source>
        <dbReference type="Proteomes" id="UP000637643"/>
    </source>
</evidence>
<dbReference type="InterPro" id="IPR050490">
    <property type="entry name" value="Bact_solute-bd_prot1"/>
</dbReference>
<gene>
    <name evidence="2" type="primary">yesO</name>
    <name evidence="2" type="ORF">GCM10010912_39200</name>
</gene>
<evidence type="ECO:0000313" key="2">
    <source>
        <dbReference type="EMBL" id="GGF90192.1"/>
    </source>
</evidence>
<keyword evidence="1" id="KW-0732">Signal</keyword>
<reference evidence="2" key="1">
    <citation type="journal article" date="2014" name="Int. J. Syst. Evol. Microbiol.">
        <title>Complete genome sequence of Corynebacterium casei LMG S-19264T (=DSM 44701T), isolated from a smear-ripened cheese.</title>
        <authorList>
            <consortium name="US DOE Joint Genome Institute (JGI-PGF)"/>
            <person name="Walter F."/>
            <person name="Albersmeier A."/>
            <person name="Kalinowski J."/>
            <person name="Ruckert C."/>
        </authorList>
    </citation>
    <scope>NUCLEOTIDE SEQUENCE</scope>
    <source>
        <strain evidence="2">CGMCC 1.16134</strain>
    </source>
</reference>
<accession>A0A917FL12</accession>
<reference evidence="2" key="2">
    <citation type="submission" date="2020-09" db="EMBL/GenBank/DDBJ databases">
        <authorList>
            <person name="Sun Q."/>
            <person name="Zhou Y."/>
        </authorList>
    </citation>
    <scope>NUCLEOTIDE SEQUENCE</scope>
    <source>
        <strain evidence="2">CGMCC 1.16134</strain>
    </source>
</reference>
<sequence length="430" mass="48218">MGKHISRFMIIVLLTVLTGCTGQPAAEGGHTEAENITLRIAWWGGEFRNEATIGVIKMYEQQHPNVHIEFEYSGFNEYWKKLAPSAAGNVLPDILQMDVSYLTQYSSLDLLEDLSPYLHQGGIDPTFISESNLSGGRLDGKLYGISLGVNALSTFYDPEVFKANGIAPPAESWTWADLDTMGEALKGKGTYLGTYLTPEQFFSYYLRQQGASLFSKDGEGLGYEEDRLFTDYFGRMQRLARDKLIFAPDIWMFNIKNPAEDPFYKGEALLGWGYSNQFISTVERYGKPLAIAPMPGPDQARGMFLKPSMFFSMAKSSRHKEEAAKFLDFFVNDVEANKLLKGERGVPVSSKVKEELKPFLEPEMVQVVEYIDWVEQNSSPMDPPEPVLTSKVVSELRSLYDLLLFGQITPEAAAAEFRLKAVGILKGNYK</sequence>
<comment type="caution">
    <text evidence="2">The sequence shown here is derived from an EMBL/GenBank/DDBJ whole genome shotgun (WGS) entry which is preliminary data.</text>
</comment>
<organism evidence="2 3">
    <name type="scientific">Paenibacillus albidus</name>
    <dbReference type="NCBI Taxonomy" id="2041023"/>
    <lineage>
        <taxon>Bacteria</taxon>
        <taxon>Bacillati</taxon>
        <taxon>Bacillota</taxon>
        <taxon>Bacilli</taxon>
        <taxon>Bacillales</taxon>
        <taxon>Paenibacillaceae</taxon>
        <taxon>Paenibacillus</taxon>
    </lineage>
</organism>
<dbReference type="Proteomes" id="UP000637643">
    <property type="component" value="Unassembled WGS sequence"/>
</dbReference>
<dbReference type="EMBL" id="BMKR01000017">
    <property type="protein sequence ID" value="GGF90192.1"/>
    <property type="molecule type" value="Genomic_DNA"/>
</dbReference>
<dbReference type="PROSITE" id="PS51257">
    <property type="entry name" value="PROKAR_LIPOPROTEIN"/>
    <property type="match status" value="1"/>
</dbReference>
<name>A0A917FL12_9BACL</name>
<dbReference type="PANTHER" id="PTHR43649:SF11">
    <property type="entry name" value="ABC TRANSPORTER SUBSTRATE-BINDING PROTEIN YESO-RELATED"/>
    <property type="match status" value="1"/>
</dbReference>
<dbReference type="InterPro" id="IPR006059">
    <property type="entry name" value="SBP"/>
</dbReference>
<protein>
    <submittedName>
        <fullName evidence="2">ABC transporter substrate-binding protein YesO</fullName>
    </submittedName>
</protein>
<feature type="chain" id="PRO_5038128505" evidence="1">
    <location>
        <begin position="26"/>
        <end position="430"/>
    </location>
</feature>
<dbReference type="RefSeq" id="WP_189027850.1">
    <property type="nucleotide sequence ID" value="NZ_BMKR01000017.1"/>
</dbReference>
<dbReference type="SUPFAM" id="SSF53850">
    <property type="entry name" value="Periplasmic binding protein-like II"/>
    <property type="match status" value="1"/>
</dbReference>
<dbReference type="Pfam" id="PF13416">
    <property type="entry name" value="SBP_bac_8"/>
    <property type="match status" value="1"/>
</dbReference>
<dbReference type="PANTHER" id="PTHR43649">
    <property type="entry name" value="ARABINOSE-BINDING PROTEIN-RELATED"/>
    <property type="match status" value="1"/>
</dbReference>
<evidence type="ECO:0000256" key="1">
    <source>
        <dbReference type="SAM" id="SignalP"/>
    </source>
</evidence>
<proteinExistence type="predicted"/>